<gene>
    <name evidence="5" type="ORF">P8C59_006991</name>
</gene>
<keyword evidence="1" id="KW-0808">Transferase</keyword>
<dbReference type="InterPro" id="IPR000182">
    <property type="entry name" value="GNAT_dom"/>
</dbReference>
<dbReference type="SUPFAM" id="SSF55729">
    <property type="entry name" value="Acyl-CoA N-acyltransferases (Nat)"/>
    <property type="match status" value="1"/>
</dbReference>
<dbReference type="PANTHER" id="PTHR43792:SF8">
    <property type="entry name" value="[RIBOSOMAL PROTEIN US5]-ALANINE N-ACETYLTRANSFERASE"/>
    <property type="match status" value="1"/>
</dbReference>
<reference evidence="5" key="1">
    <citation type="journal article" date="2023" name="Mol. Plant Microbe Interact.">
        <title>Elucidating the Obligate Nature and Biological Capacity of an Invasive Fungal Corn Pathogen.</title>
        <authorList>
            <person name="MacCready J.S."/>
            <person name="Roggenkamp E.M."/>
            <person name="Gdanetz K."/>
            <person name="Chilvers M.I."/>
        </authorList>
    </citation>
    <scope>NUCLEOTIDE SEQUENCE</scope>
    <source>
        <strain evidence="5">PM02</strain>
    </source>
</reference>
<dbReference type="PANTHER" id="PTHR43792">
    <property type="entry name" value="GNAT FAMILY, PUTATIVE (AFU_ORTHOLOGUE AFUA_3G00765)-RELATED-RELATED"/>
    <property type="match status" value="1"/>
</dbReference>
<comment type="similarity">
    <text evidence="3">Belongs to the acetyltransferase family. RimJ subfamily.</text>
</comment>
<dbReference type="Proteomes" id="UP001217918">
    <property type="component" value="Unassembled WGS sequence"/>
</dbReference>
<keyword evidence="2" id="KW-0012">Acyltransferase</keyword>
<organism evidence="5 6">
    <name type="scientific">Phyllachora maydis</name>
    <dbReference type="NCBI Taxonomy" id="1825666"/>
    <lineage>
        <taxon>Eukaryota</taxon>
        <taxon>Fungi</taxon>
        <taxon>Dikarya</taxon>
        <taxon>Ascomycota</taxon>
        <taxon>Pezizomycotina</taxon>
        <taxon>Sordariomycetes</taxon>
        <taxon>Sordariomycetidae</taxon>
        <taxon>Phyllachorales</taxon>
        <taxon>Phyllachoraceae</taxon>
        <taxon>Phyllachora</taxon>
    </lineage>
</organism>
<evidence type="ECO:0000313" key="5">
    <source>
        <dbReference type="EMBL" id="KAK2072652.1"/>
    </source>
</evidence>
<dbReference type="GO" id="GO:0016747">
    <property type="term" value="F:acyltransferase activity, transferring groups other than amino-acyl groups"/>
    <property type="evidence" value="ECO:0007669"/>
    <property type="project" value="InterPro"/>
</dbReference>
<evidence type="ECO:0000259" key="4">
    <source>
        <dbReference type="PROSITE" id="PS51186"/>
    </source>
</evidence>
<evidence type="ECO:0000256" key="3">
    <source>
        <dbReference type="ARBA" id="ARBA00038502"/>
    </source>
</evidence>
<evidence type="ECO:0000256" key="2">
    <source>
        <dbReference type="ARBA" id="ARBA00023315"/>
    </source>
</evidence>
<evidence type="ECO:0000256" key="1">
    <source>
        <dbReference type="ARBA" id="ARBA00022679"/>
    </source>
</evidence>
<sequence>MTSTSTDPILVLTKSTIRPYRPSDAPAIPPEADNVNIARHMPETFPSPYTLEAASAWIRIATTPQPVPGPGPRLTHFAVCCGAGPRDTVCGGIGLKPLGNGLLAHTMELGYWLGEAHWGGGVMTEAVAAFARWAFAAVPGLRRLEAVVFEGNGASAAVLERAGFVLEGRRRRAGCKAGRVFDLLMYGLLREEISTTSY</sequence>
<keyword evidence="6" id="KW-1185">Reference proteome</keyword>
<protein>
    <recommendedName>
        <fullName evidence="4">N-acetyltransferase domain-containing protein</fullName>
    </recommendedName>
</protein>
<dbReference type="Gene3D" id="3.40.630.30">
    <property type="match status" value="1"/>
</dbReference>
<proteinExistence type="inferred from homology"/>
<accession>A0AAD9I973</accession>
<dbReference type="EMBL" id="JAQQPM010000006">
    <property type="protein sequence ID" value="KAK2072652.1"/>
    <property type="molecule type" value="Genomic_DNA"/>
</dbReference>
<dbReference type="InterPro" id="IPR016181">
    <property type="entry name" value="Acyl_CoA_acyltransferase"/>
</dbReference>
<name>A0AAD9I973_9PEZI</name>
<feature type="domain" description="N-acetyltransferase" evidence="4">
    <location>
        <begin position="15"/>
        <end position="190"/>
    </location>
</feature>
<dbReference type="Pfam" id="PF13302">
    <property type="entry name" value="Acetyltransf_3"/>
    <property type="match status" value="1"/>
</dbReference>
<evidence type="ECO:0000313" key="6">
    <source>
        <dbReference type="Proteomes" id="UP001217918"/>
    </source>
</evidence>
<comment type="caution">
    <text evidence="5">The sequence shown here is derived from an EMBL/GenBank/DDBJ whole genome shotgun (WGS) entry which is preliminary data.</text>
</comment>
<dbReference type="InterPro" id="IPR051531">
    <property type="entry name" value="N-acetyltransferase"/>
</dbReference>
<dbReference type="AlphaFoldDB" id="A0AAD9I973"/>
<dbReference type="PROSITE" id="PS51186">
    <property type="entry name" value="GNAT"/>
    <property type="match status" value="1"/>
</dbReference>